<accession>A0ABT3GAH9</accession>
<dbReference type="Proteomes" id="UP001165653">
    <property type="component" value="Unassembled WGS sequence"/>
</dbReference>
<feature type="region of interest" description="Disordered" evidence="1">
    <location>
        <begin position="28"/>
        <end position="80"/>
    </location>
</feature>
<sequence length="80" mass="8455">MKPSVMSLLCCCGLAVVGLACLLAGMNPEWMPGKKPAAGGGMIEGFGPPPPDTKEDEKDEEEKEREVKPERPKRSASGSP</sequence>
<feature type="compositionally biased region" description="Basic and acidic residues" evidence="1">
    <location>
        <begin position="64"/>
        <end position="73"/>
    </location>
</feature>
<evidence type="ECO:0000313" key="2">
    <source>
        <dbReference type="EMBL" id="MCW1916833.1"/>
    </source>
</evidence>
<proteinExistence type="predicted"/>
<organism evidence="2 3">
    <name type="scientific">Luteolibacter rhizosphaerae</name>
    <dbReference type="NCBI Taxonomy" id="2989719"/>
    <lineage>
        <taxon>Bacteria</taxon>
        <taxon>Pseudomonadati</taxon>
        <taxon>Verrucomicrobiota</taxon>
        <taxon>Verrucomicrobiia</taxon>
        <taxon>Verrucomicrobiales</taxon>
        <taxon>Verrucomicrobiaceae</taxon>
        <taxon>Luteolibacter</taxon>
    </lineage>
</organism>
<dbReference type="EMBL" id="JAPDDR010000019">
    <property type="protein sequence ID" value="MCW1916833.1"/>
    <property type="molecule type" value="Genomic_DNA"/>
</dbReference>
<evidence type="ECO:0008006" key="4">
    <source>
        <dbReference type="Google" id="ProtNLM"/>
    </source>
</evidence>
<comment type="caution">
    <text evidence="2">The sequence shown here is derived from an EMBL/GenBank/DDBJ whole genome shotgun (WGS) entry which is preliminary data.</text>
</comment>
<name>A0ABT3GAH9_9BACT</name>
<reference evidence="2" key="1">
    <citation type="submission" date="2022-10" db="EMBL/GenBank/DDBJ databases">
        <title>Luteolibacter sp. GHJ8, whole genome shotgun sequencing project.</title>
        <authorList>
            <person name="Zhao G."/>
            <person name="Shen L."/>
        </authorList>
    </citation>
    <scope>NUCLEOTIDE SEQUENCE</scope>
    <source>
        <strain evidence="2">GHJ8</strain>
    </source>
</reference>
<gene>
    <name evidence="2" type="ORF">OJ996_24810</name>
</gene>
<protein>
    <recommendedName>
        <fullName evidence="4">Secreted protein</fullName>
    </recommendedName>
</protein>
<dbReference type="PROSITE" id="PS51257">
    <property type="entry name" value="PROKAR_LIPOPROTEIN"/>
    <property type="match status" value="1"/>
</dbReference>
<evidence type="ECO:0000313" key="3">
    <source>
        <dbReference type="Proteomes" id="UP001165653"/>
    </source>
</evidence>
<keyword evidence="3" id="KW-1185">Reference proteome</keyword>
<evidence type="ECO:0000256" key="1">
    <source>
        <dbReference type="SAM" id="MobiDB-lite"/>
    </source>
</evidence>
<dbReference type="RefSeq" id="WP_264516449.1">
    <property type="nucleotide sequence ID" value="NZ_JAPDDR010000019.1"/>
</dbReference>